<evidence type="ECO:0000313" key="2">
    <source>
        <dbReference type="Proteomes" id="UP000075840"/>
    </source>
</evidence>
<sequence length="23" mass="2635">MALLFRTEEGTTSFLLDFCCSCF</sequence>
<dbReference type="EMBL" id="APCN01004193">
    <property type="status" value="NOT_ANNOTATED_CDS"/>
    <property type="molecule type" value="Genomic_DNA"/>
</dbReference>
<dbReference type="EnsemblMetazoa" id="AARA014032-RA">
    <property type="protein sequence ID" value="AARA014032-PA"/>
    <property type="gene ID" value="AARA014032"/>
</dbReference>
<proteinExistence type="predicted"/>
<reference evidence="1" key="1">
    <citation type="submission" date="2022-08" db="UniProtKB">
        <authorList>
            <consortium name="EnsemblMetazoa"/>
        </authorList>
    </citation>
    <scope>IDENTIFICATION</scope>
    <source>
        <strain evidence="1">Dongola</strain>
    </source>
</reference>
<dbReference type="VEuPathDB" id="VectorBase:AARA014032"/>
<accession>A0A182IEV7</accession>
<protein>
    <submittedName>
        <fullName evidence="1">Uncharacterized protein</fullName>
    </submittedName>
</protein>
<keyword evidence="2" id="KW-1185">Reference proteome</keyword>
<evidence type="ECO:0000313" key="1">
    <source>
        <dbReference type="EnsemblMetazoa" id="AARA014032-PA"/>
    </source>
</evidence>
<dbReference type="Proteomes" id="UP000075840">
    <property type="component" value="Unassembled WGS sequence"/>
</dbReference>
<organism evidence="1 2">
    <name type="scientific">Anopheles arabiensis</name>
    <name type="common">Mosquito</name>
    <dbReference type="NCBI Taxonomy" id="7173"/>
    <lineage>
        <taxon>Eukaryota</taxon>
        <taxon>Metazoa</taxon>
        <taxon>Ecdysozoa</taxon>
        <taxon>Arthropoda</taxon>
        <taxon>Hexapoda</taxon>
        <taxon>Insecta</taxon>
        <taxon>Pterygota</taxon>
        <taxon>Neoptera</taxon>
        <taxon>Endopterygota</taxon>
        <taxon>Diptera</taxon>
        <taxon>Nematocera</taxon>
        <taxon>Culicoidea</taxon>
        <taxon>Culicidae</taxon>
        <taxon>Anophelinae</taxon>
        <taxon>Anopheles</taxon>
    </lineage>
</organism>
<dbReference type="AlphaFoldDB" id="A0A182IEV7"/>
<name>A0A182IEV7_ANOAR</name>